<feature type="transmembrane region" description="Helical" evidence="1">
    <location>
        <begin position="220"/>
        <end position="241"/>
    </location>
</feature>
<dbReference type="Gene3D" id="1.20.1070.10">
    <property type="entry name" value="Rhodopsin 7-helix transmembrane proteins"/>
    <property type="match status" value="1"/>
</dbReference>
<evidence type="ECO:0000313" key="3">
    <source>
        <dbReference type="Proteomes" id="UP001159042"/>
    </source>
</evidence>
<protein>
    <submittedName>
        <fullName evidence="2">Uncharacterized protein</fullName>
    </submittedName>
</protein>
<keyword evidence="1" id="KW-0812">Transmembrane</keyword>
<sequence length="248" mass="27595">MGRGWKYLTKQTDRLFSSGAMTEETCLQICMLLDVFADTDILSMWLAVYLALPILASSAVNPWVYGYRNSELRCAVRRVVDDLLTAMGFTYRSHQTDLKVIELPLHLQVSDPIAPSAAATAGDAGSFINHVQRDDWRWKPDGDFLLVPIAKPESSGVVSDCYEAAKVYGDPPKIVITSDAPRLLRGSRSMVESFAISRGSDILIITGTDRGDEARGERRVVFFFWWDGALPVPAMILNFFVPGDRNKV</sequence>
<organism evidence="2 3">
    <name type="scientific">Exocentrus adspersus</name>
    <dbReference type="NCBI Taxonomy" id="1586481"/>
    <lineage>
        <taxon>Eukaryota</taxon>
        <taxon>Metazoa</taxon>
        <taxon>Ecdysozoa</taxon>
        <taxon>Arthropoda</taxon>
        <taxon>Hexapoda</taxon>
        <taxon>Insecta</taxon>
        <taxon>Pterygota</taxon>
        <taxon>Neoptera</taxon>
        <taxon>Endopterygota</taxon>
        <taxon>Coleoptera</taxon>
        <taxon>Polyphaga</taxon>
        <taxon>Cucujiformia</taxon>
        <taxon>Chrysomeloidea</taxon>
        <taxon>Cerambycidae</taxon>
        <taxon>Lamiinae</taxon>
        <taxon>Acanthocinini</taxon>
        <taxon>Exocentrus</taxon>
    </lineage>
</organism>
<gene>
    <name evidence="2" type="ORF">NQ315_007280</name>
</gene>
<dbReference type="SUPFAM" id="SSF81321">
    <property type="entry name" value="Family A G protein-coupled receptor-like"/>
    <property type="match status" value="1"/>
</dbReference>
<comment type="caution">
    <text evidence="2">The sequence shown here is derived from an EMBL/GenBank/DDBJ whole genome shotgun (WGS) entry which is preliminary data.</text>
</comment>
<name>A0AAV8WDS5_9CUCU</name>
<reference evidence="2 3" key="1">
    <citation type="journal article" date="2023" name="Insect Mol. Biol.">
        <title>Genome sequencing provides insights into the evolution of gene families encoding plant cell wall-degrading enzymes in longhorned beetles.</title>
        <authorList>
            <person name="Shin N.R."/>
            <person name="Okamura Y."/>
            <person name="Kirsch R."/>
            <person name="Pauchet Y."/>
        </authorList>
    </citation>
    <scope>NUCLEOTIDE SEQUENCE [LARGE SCALE GENOMIC DNA]</scope>
    <source>
        <strain evidence="2">EAD_L_NR</strain>
    </source>
</reference>
<accession>A0AAV8WDS5</accession>
<keyword evidence="3" id="KW-1185">Reference proteome</keyword>
<keyword evidence="1" id="KW-1133">Transmembrane helix</keyword>
<keyword evidence="1" id="KW-0472">Membrane</keyword>
<feature type="transmembrane region" description="Helical" evidence="1">
    <location>
        <begin position="41"/>
        <end position="64"/>
    </location>
</feature>
<evidence type="ECO:0000313" key="2">
    <source>
        <dbReference type="EMBL" id="KAJ8924483.1"/>
    </source>
</evidence>
<evidence type="ECO:0000256" key="1">
    <source>
        <dbReference type="SAM" id="Phobius"/>
    </source>
</evidence>
<dbReference type="Proteomes" id="UP001159042">
    <property type="component" value="Unassembled WGS sequence"/>
</dbReference>
<dbReference type="AlphaFoldDB" id="A0AAV8WDS5"/>
<proteinExistence type="predicted"/>
<dbReference type="EMBL" id="JANEYG010000003">
    <property type="protein sequence ID" value="KAJ8924483.1"/>
    <property type="molecule type" value="Genomic_DNA"/>
</dbReference>